<evidence type="ECO:0000313" key="5">
    <source>
        <dbReference type="Proteomes" id="UP000738325"/>
    </source>
</evidence>
<dbReference type="InterPro" id="IPR035445">
    <property type="entry name" value="GYF-like_dom_sf"/>
</dbReference>
<organism evidence="4 5">
    <name type="scientific">Dissophora globulifera</name>
    <dbReference type="NCBI Taxonomy" id="979702"/>
    <lineage>
        <taxon>Eukaryota</taxon>
        <taxon>Fungi</taxon>
        <taxon>Fungi incertae sedis</taxon>
        <taxon>Mucoromycota</taxon>
        <taxon>Mortierellomycotina</taxon>
        <taxon>Mortierellomycetes</taxon>
        <taxon>Mortierellales</taxon>
        <taxon>Mortierellaceae</taxon>
        <taxon>Dissophora</taxon>
    </lineage>
</organism>
<dbReference type="InterPro" id="IPR003169">
    <property type="entry name" value="GYF"/>
</dbReference>
<dbReference type="EMBL" id="JAAAIP010000386">
    <property type="protein sequence ID" value="KAG0318164.1"/>
    <property type="molecule type" value="Genomic_DNA"/>
</dbReference>
<sequence length="446" mass="49377">MPANNNKRSTSGDWAKGGSGSAGPSKRVRFGGDKEGSLEEVDDSDLLEQRKSRRGAVTVVAYDDGEVSSDDEAVEKKKKKVFVDDIPGAVAKASASDDATASGAPDDDDDEDDMFADPDEIERRRAEKKRLEASKGKGKGKAGKGSGFDWSEIEGEELHLEDLDEEEYDSEGNPKIEAFNMKEELEEGGEIDESGNFIQKADPERFHDNWLEGVSRKEIEAAREAHERKLQQARIEEREAAANAMTETDIYLELANILHPTETVVEALQRLGGGIKRPGAKGAKKKSWQKNKKMDVDDSTQHASATEAPETAEDTERRRSIEKLTDLCDKMMAMGHFDIYQTTYEQAVRHLRRADIIADDWKVGTPVLRPGEQVEAMLEDDSLLSSSATWEYKWANPPEGQPADEVFGPFSGAEMKSWNDQGFFSQGILVRMVGDSTFEPGESVTF</sequence>
<evidence type="ECO:0000259" key="3">
    <source>
        <dbReference type="PROSITE" id="PS50829"/>
    </source>
</evidence>
<dbReference type="Gene3D" id="3.30.1490.40">
    <property type="match status" value="1"/>
</dbReference>
<dbReference type="PANTHER" id="PTHR13138">
    <property type="entry name" value="PROTEIN LIN1"/>
    <property type="match status" value="1"/>
</dbReference>
<accession>A0A9P6UT63</accession>
<name>A0A9P6UT63_9FUNG</name>
<feature type="compositionally biased region" description="Acidic residues" evidence="2">
    <location>
        <begin position="105"/>
        <end position="120"/>
    </location>
</feature>
<feature type="region of interest" description="Disordered" evidence="2">
    <location>
        <begin position="275"/>
        <end position="319"/>
    </location>
</feature>
<comment type="caution">
    <text evidence="4">The sequence shown here is derived from an EMBL/GenBank/DDBJ whole genome shotgun (WGS) entry which is preliminary data.</text>
</comment>
<reference evidence="4" key="1">
    <citation type="journal article" date="2020" name="Fungal Divers.">
        <title>Resolving the Mortierellaceae phylogeny through synthesis of multi-gene phylogenetics and phylogenomics.</title>
        <authorList>
            <person name="Vandepol N."/>
            <person name="Liber J."/>
            <person name="Desiro A."/>
            <person name="Na H."/>
            <person name="Kennedy M."/>
            <person name="Barry K."/>
            <person name="Grigoriev I.V."/>
            <person name="Miller A.N."/>
            <person name="O'Donnell K."/>
            <person name="Stajich J.E."/>
            <person name="Bonito G."/>
        </authorList>
    </citation>
    <scope>NUCLEOTIDE SEQUENCE</scope>
    <source>
        <strain evidence="4">REB-010B</strain>
    </source>
</reference>
<evidence type="ECO:0000256" key="1">
    <source>
        <dbReference type="SAM" id="Coils"/>
    </source>
</evidence>
<dbReference type="PROSITE" id="PS50829">
    <property type="entry name" value="GYF"/>
    <property type="match status" value="1"/>
</dbReference>
<dbReference type="Proteomes" id="UP000738325">
    <property type="component" value="Unassembled WGS sequence"/>
</dbReference>
<keyword evidence="5" id="KW-1185">Reference proteome</keyword>
<feature type="compositionally biased region" description="Polar residues" evidence="2">
    <location>
        <begin position="1"/>
        <end position="12"/>
    </location>
</feature>
<dbReference type="PANTHER" id="PTHR13138:SF3">
    <property type="entry name" value="CD2 ANTIGEN CYTOPLASMIC TAIL-BINDING PROTEIN 2"/>
    <property type="match status" value="1"/>
</dbReference>
<feature type="compositionally biased region" description="Basic and acidic residues" evidence="2">
    <location>
        <begin position="121"/>
        <end position="135"/>
    </location>
</feature>
<feature type="compositionally biased region" description="Basic residues" evidence="2">
    <location>
        <begin position="278"/>
        <end position="291"/>
    </location>
</feature>
<dbReference type="SUPFAM" id="SSF55277">
    <property type="entry name" value="GYF domain"/>
    <property type="match status" value="1"/>
</dbReference>
<proteinExistence type="predicted"/>
<feature type="coiled-coil region" evidence="1">
    <location>
        <begin position="216"/>
        <end position="243"/>
    </location>
</feature>
<dbReference type="AlphaFoldDB" id="A0A9P6UT63"/>
<dbReference type="OrthoDB" id="331341at2759"/>
<dbReference type="GO" id="GO:0005682">
    <property type="term" value="C:U5 snRNP"/>
    <property type="evidence" value="ECO:0007669"/>
    <property type="project" value="InterPro"/>
</dbReference>
<feature type="compositionally biased region" description="Acidic residues" evidence="2">
    <location>
        <begin position="63"/>
        <end position="73"/>
    </location>
</feature>
<dbReference type="InterPro" id="IPR039905">
    <property type="entry name" value="CD2BP2/Lin1"/>
</dbReference>
<evidence type="ECO:0000313" key="4">
    <source>
        <dbReference type="EMBL" id="KAG0318164.1"/>
    </source>
</evidence>
<evidence type="ECO:0000256" key="2">
    <source>
        <dbReference type="SAM" id="MobiDB-lite"/>
    </source>
</evidence>
<keyword evidence="1" id="KW-0175">Coiled coil</keyword>
<gene>
    <name evidence="4" type="ORF">BGZ99_005830</name>
</gene>
<feature type="domain" description="GYF" evidence="3">
    <location>
        <begin position="387"/>
        <end position="446"/>
    </location>
</feature>
<dbReference type="SMART" id="SM00444">
    <property type="entry name" value="GYF"/>
    <property type="match status" value="1"/>
</dbReference>
<feature type="compositionally biased region" description="Low complexity" evidence="2">
    <location>
        <begin position="89"/>
        <end position="104"/>
    </location>
</feature>
<dbReference type="Pfam" id="PF02213">
    <property type="entry name" value="GYF"/>
    <property type="match status" value="1"/>
</dbReference>
<feature type="region of interest" description="Disordered" evidence="2">
    <location>
        <begin position="1"/>
        <end position="175"/>
    </location>
</feature>
<protein>
    <recommendedName>
        <fullName evidence="3">GYF domain-containing protein</fullName>
    </recommendedName>
</protein>